<feature type="transmembrane region" description="Helical" evidence="5">
    <location>
        <begin position="383"/>
        <end position="403"/>
    </location>
</feature>
<gene>
    <name evidence="7" type="ORF">B0H63DRAFT_497470</name>
</gene>
<dbReference type="InterPro" id="IPR036259">
    <property type="entry name" value="MFS_trans_sf"/>
</dbReference>
<evidence type="ECO:0000256" key="3">
    <source>
        <dbReference type="ARBA" id="ARBA00022989"/>
    </source>
</evidence>
<feature type="transmembrane region" description="Helical" evidence="5">
    <location>
        <begin position="81"/>
        <end position="101"/>
    </location>
</feature>
<dbReference type="SUPFAM" id="SSF103473">
    <property type="entry name" value="MFS general substrate transporter"/>
    <property type="match status" value="1"/>
</dbReference>
<evidence type="ECO:0000256" key="4">
    <source>
        <dbReference type="ARBA" id="ARBA00023136"/>
    </source>
</evidence>
<sequence>MVPALPNLANSLSGTSVEAFWAGTSYLLSNAICLPFIGLALDIFGRWSMHLFSVFMFTLGKVTCCASSNFTQLIIGRTAQGVGGGGIFALELIIVTNIIPLRQRAKYRTLLVASYGLGGVFGPLVAGVDCRVRDLEVLGFVMIPFVVDMKEEKSEQTTGKKLARLDWIGGLLFIAGTSSFLSGLTWGGVQYGWNTLPAWLPILLGGPLIAASLIYEALVPPEPFLRLSLFKGMSATVIFSTDSHRLYTQLYYLPPIFAGVVLMISNVILSPIGVVSGYIMMRLGAFLWTVRTGFALMALGNGLLLLVNQDMSLVKRFFIFFVSAVGLGFLLSSLTIATQAIARSEDVTFAASTLTLWRSFSMCLGVVIGGRPEAQLIAQNSEACAYVRGFHGIVYVVLCFTYYTMNQTRESDQEVEEQVEPRKVVANT</sequence>
<feature type="transmembrane region" description="Helical" evidence="5">
    <location>
        <begin position="198"/>
        <end position="218"/>
    </location>
</feature>
<name>A0AAE0K6M0_9PEZI</name>
<dbReference type="Pfam" id="PF07690">
    <property type="entry name" value="MFS_1"/>
    <property type="match status" value="1"/>
</dbReference>
<reference evidence="7" key="1">
    <citation type="journal article" date="2023" name="Mol. Phylogenet. Evol.">
        <title>Genome-scale phylogeny and comparative genomics of the fungal order Sordariales.</title>
        <authorList>
            <person name="Hensen N."/>
            <person name="Bonometti L."/>
            <person name="Westerberg I."/>
            <person name="Brannstrom I.O."/>
            <person name="Guillou S."/>
            <person name="Cros-Aarteil S."/>
            <person name="Calhoun S."/>
            <person name="Haridas S."/>
            <person name="Kuo A."/>
            <person name="Mondo S."/>
            <person name="Pangilinan J."/>
            <person name="Riley R."/>
            <person name="LaButti K."/>
            <person name="Andreopoulos B."/>
            <person name="Lipzen A."/>
            <person name="Chen C."/>
            <person name="Yan M."/>
            <person name="Daum C."/>
            <person name="Ng V."/>
            <person name="Clum A."/>
            <person name="Steindorff A."/>
            <person name="Ohm R.A."/>
            <person name="Martin F."/>
            <person name="Silar P."/>
            <person name="Natvig D.O."/>
            <person name="Lalanne C."/>
            <person name="Gautier V."/>
            <person name="Ament-Velasquez S.L."/>
            <person name="Kruys A."/>
            <person name="Hutchinson M.I."/>
            <person name="Powell A.J."/>
            <person name="Barry K."/>
            <person name="Miller A.N."/>
            <person name="Grigoriev I.V."/>
            <person name="Debuchy R."/>
            <person name="Gladieux P."/>
            <person name="Hiltunen Thoren M."/>
            <person name="Johannesson H."/>
        </authorList>
    </citation>
    <scope>NUCLEOTIDE SEQUENCE</scope>
    <source>
        <strain evidence="7">CBS 232.78</strain>
    </source>
</reference>
<dbReference type="GO" id="GO:0005886">
    <property type="term" value="C:plasma membrane"/>
    <property type="evidence" value="ECO:0007669"/>
    <property type="project" value="TreeGrafter"/>
</dbReference>
<feature type="transmembrane region" description="Helical" evidence="5">
    <location>
        <begin position="250"/>
        <end position="279"/>
    </location>
</feature>
<feature type="transmembrane region" description="Helical" evidence="5">
    <location>
        <begin position="20"/>
        <end position="44"/>
    </location>
</feature>
<evidence type="ECO:0000313" key="7">
    <source>
        <dbReference type="EMBL" id="KAK3370582.1"/>
    </source>
</evidence>
<feature type="transmembrane region" description="Helical" evidence="5">
    <location>
        <begin position="51"/>
        <end position="75"/>
    </location>
</feature>
<dbReference type="PROSITE" id="PS50850">
    <property type="entry name" value="MFS"/>
    <property type="match status" value="1"/>
</dbReference>
<evidence type="ECO:0000256" key="5">
    <source>
        <dbReference type="SAM" id="Phobius"/>
    </source>
</evidence>
<comment type="caution">
    <text evidence="7">The sequence shown here is derived from an EMBL/GenBank/DDBJ whole genome shotgun (WGS) entry which is preliminary data.</text>
</comment>
<feature type="domain" description="Major facilitator superfamily (MFS) profile" evidence="6">
    <location>
        <begin position="1"/>
        <end position="428"/>
    </location>
</feature>
<dbReference type="PANTHER" id="PTHR23501">
    <property type="entry name" value="MAJOR FACILITATOR SUPERFAMILY"/>
    <property type="match status" value="1"/>
</dbReference>
<feature type="transmembrane region" description="Helical" evidence="5">
    <location>
        <begin position="167"/>
        <end position="186"/>
    </location>
</feature>
<evidence type="ECO:0000256" key="2">
    <source>
        <dbReference type="ARBA" id="ARBA00022692"/>
    </source>
</evidence>
<evidence type="ECO:0000259" key="6">
    <source>
        <dbReference type="PROSITE" id="PS50850"/>
    </source>
</evidence>
<keyword evidence="8" id="KW-1185">Reference proteome</keyword>
<keyword evidence="4 5" id="KW-0472">Membrane</keyword>
<comment type="subcellular location">
    <subcellularLocation>
        <location evidence="1">Membrane</location>
        <topology evidence="1">Multi-pass membrane protein</topology>
    </subcellularLocation>
</comment>
<accession>A0AAE0K6M0</accession>
<dbReference type="EMBL" id="JAULSW010000009">
    <property type="protein sequence ID" value="KAK3370582.1"/>
    <property type="molecule type" value="Genomic_DNA"/>
</dbReference>
<dbReference type="GO" id="GO:0022857">
    <property type="term" value="F:transmembrane transporter activity"/>
    <property type="evidence" value="ECO:0007669"/>
    <property type="project" value="InterPro"/>
</dbReference>
<organism evidence="7 8">
    <name type="scientific">Podospora didyma</name>
    <dbReference type="NCBI Taxonomy" id="330526"/>
    <lineage>
        <taxon>Eukaryota</taxon>
        <taxon>Fungi</taxon>
        <taxon>Dikarya</taxon>
        <taxon>Ascomycota</taxon>
        <taxon>Pezizomycotina</taxon>
        <taxon>Sordariomycetes</taxon>
        <taxon>Sordariomycetidae</taxon>
        <taxon>Sordariales</taxon>
        <taxon>Podosporaceae</taxon>
        <taxon>Podospora</taxon>
    </lineage>
</organism>
<dbReference type="Gene3D" id="1.20.1720.10">
    <property type="entry name" value="Multidrug resistance protein D"/>
    <property type="match status" value="1"/>
</dbReference>
<protein>
    <submittedName>
        <fullName evidence="7">Major facilitator superfamily domain-containing protein</fullName>
    </submittedName>
</protein>
<feature type="transmembrane region" description="Helical" evidence="5">
    <location>
        <begin position="347"/>
        <end position="371"/>
    </location>
</feature>
<feature type="transmembrane region" description="Helical" evidence="5">
    <location>
        <begin position="285"/>
        <end position="306"/>
    </location>
</feature>
<reference evidence="7" key="2">
    <citation type="submission" date="2023-06" db="EMBL/GenBank/DDBJ databases">
        <authorList>
            <consortium name="Lawrence Berkeley National Laboratory"/>
            <person name="Haridas S."/>
            <person name="Hensen N."/>
            <person name="Bonometti L."/>
            <person name="Westerberg I."/>
            <person name="Brannstrom I.O."/>
            <person name="Guillou S."/>
            <person name="Cros-Aarteil S."/>
            <person name="Calhoun S."/>
            <person name="Kuo A."/>
            <person name="Mondo S."/>
            <person name="Pangilinan J."/>
            <person name="Riley R."/>
            <person name="LaButti K."/>
            <person name="Andreopoulos B."/>
            <person name="Lipzen A."/>
            <person name="Chen C."/>
            <person name="Yanf M."/>
            <person name="Daum C."/>
            <person name="Ng V."/>
            <person name="Clum A."/>
            <person name="Steindorff A."/>
            <person name="Ohm R."/>
            <person name="Martin F."/>
            <person name="Silar P."/>
            <person name="Natvig D."/>
            <person name="Lalanne C."/>
            <person name="Gautier V."/>
            <person name="Ament-velasquez S.L."/>
            <person name="Kruys A."/>
            <person name="Hutchinson M.I."/>
            <person name="Powell A.J."/>
            <person name="Barry K."/>
            <person name="Miller A.N."/>
            <person name="Grigoriev I.V."/>
            <person name="Debuchy R."/>
            <person name="Gladieux P."/>
            <person name="Thoren M.H."/>
            <person name="Johannesson H."/>
        </authorList>
    </citation>
    <scope>NUCLEOTIDE SEQUENCE</scope>
    <source>
        <strain evidence="7">CBS 232.78</strain>
    </source>
</reference>
<dbReference type="InterPro" id="IPR020846">
    <property type="entry name" value="MFS_dom"/>
</dbReference>
<keyword evidence="3 5" id="KW-1133">Transmembrane helix</keyword>
<evidence type="ECO:0000256" key="1">
    <source>
        <dbReference type="ARBA" id="ARBA00004141"/>
    </source>
</evidence>
<dbReference type="AlphaFoldDB" id="A0AAE0K6M0"/>
<dbReference type="Proteomes" id="UP001285441">
    <property type="component" value="Unassembled WGS sequence"/>
</dbReference>
<evidence type="ECO:0000313" key="8">
    <source>
        <dbReference type="Proteomes" id="UP001285441"/>
    </source>
</evidence>
<dbReference type="InterPro" id="IPR011701">
    <property type="entry name" value="MFS"/>
</dbReference>
<dbReference type="PANTHER" id="PTHR23501:SF94">
    <property type="entry name" value="MAJOR FACILITATOR SUPERFAMILY (MFS) PROFILE DOMAIN-CONTAINING PROTEIN"/>
    <property type="match status" value="1"/>
</dbReference>
<feature type="transmembrane region" description="Helical" evidence="5">
    <location>
        <begin position="318"/>
        <end position="341"/>
    </location>
</feature>
<keyword evidence="2 5" id="KW-0812">Transmembrane</keyword>
<proteinExistence type="predicted"/>